<protein>
    <recommendedName>
        <fullName evidence="3">SMP domain-containing protein</fullName>
    </recommendedName>
</protein>
<gene>
    <name evidence="1" type="ORF">WJX75_002933</name>
</gene>
<sequence>MTSKMFNESASAQEVADGIVQKASVALAEKGKHGLGSNSTVQGLPTTEAITDKILKEGARKLAHDKSEFASEAQSAYANRNKEEHSEVVDIVREQVQEHFGETQHDQDAIKLVQNAHEKLNRMPIDKIRENIASAHFTPEEVALKALKAGESNAVKKESGTVEEGVKGSGVEKGSNAARLQSLVDRAEHGAAPPAAQKAINMLADEVRAARAAAGSEE</sequence>
<keyword evidence="2" id="KW-1185">Reference proteome</keyword>
<name>A0ABR2YZH9_9CHLO</name>
<accession>A0ABR2YZH9</accession>
<organism evidence="1 2">
    <name type="scientific">Coccomyxa subellipsoidea</name>
    <dbReference type="NCBI Taxonomy" id="248742"/>
    <lineage>
        <taxon>Eukaryota</taxon>
        <taxon>Viridiplantae</taxon>
        <taxon>Chlorophyta</taxon>
        <taxon>core chlorophytes</taxon>
        <taxon>Trebouxiophyceae</taxon>
        <taxon>Trebouxiophyceae incertae sedis</taxon>
        <taxon>Coccomyxaceae</taxon>
        <taxon>Coccomyxa</taxon>
    </lineage>
</organism>
<evidence type="ECO:0000313" key="1">
    <source>
        <dbReference type="EMBL" id="KAK9917302.1"/>
    </source>
</evidence>
<dbReference type="Proteomes" id="UP001491310">
    <property type="component" value="Unassembled WGS sequence"/>
</dbReference>
<evidence type="ECO:0000313" key="2">
    <source>
        <dbReference type="Proteomes" id="UP001491310"/>
    </source>
</evidence>
<comment type="caution">
    <text evidence="1">The sequence shown here is derived from an EMBL/GenBank/DDBJ whole genome shotgun (WGS) entry which is preliminary data.</text>
</comment>
<reference evidence="1 2" key="1">
    <citation type="journal article" date="2024" name="Nat. Commun.">
        <title>Phylogenomics reveals the evolutionary origins of lichenization in chlorophyte algae.</title>
        <authorList>
            <person name="Puginier C."/>
            <person name="Libourel C."/>
            <person name="Otte J."/>
            <person name="Skaloud P."/>
            <person name="Haon M."/>
            <person name="Grisel S."/>
            <person name="Petersen M."/>
            <person name="Berrin J.G."/>
            <person name="Delaux P.M."/>
            <person name="Dal Grande F."/>
            <person name="Keller J."/>
        </authorList>
    </citation>
    <scope>NUCLEOTIDE SEQUENCE [LARGE SCALE GENOMIC DNA]</scope>
    <source>
        <strain evidence="1 2">SAG 216-7</strain>
    </source>
</reference>
<proteinExistence type="predicted"/>
<dbReference type="EMBL" id="JALJOT010000002">
    <property type="protein sequence ID" value="KAK9917302.1"/>
    <property type="molecule type" value="Genomic_DNA"/>
</dbReference>
<evidence type="ECO:0008006" key="3">
    <source>
        <dbReference type="Google" id="ProtNLM"/>
    </source>
</evidence>